<evidence type="ECO:0000313" key="4">
    <source>
        <dbReference type="EMBL" id="GKV39674.1"/>
    </source>
</evidence>
<reference evidence="4 5" key="1">
    <citation type="journal article" date="2021" name="Commun. Biol.">
        <title>The genome of Shorea leprosula (Dipterocarpaceae) highlights the ecological relevance of drought in aseasonal tropical rainforests.</title>
        <authorList>
            <person name="Ng K.K.S."/>
            <person name="Kobayashi M.J."/>
            <person name="Fawcett J.A."/>
            <person name="Hatakeyama M."/>
            <person name="Paape T."/>
            <person name="Ng C.H."/>
            <person name="Ang C.C."/>
            <person name="Tnah L.H."/>
            <person name="Lee C.T."/>
            <person name="Nishiyama T."/>
            <person name="Sese J."/>
            <person name="O'Brien M.J."/>
            <person name="Copetti D."/>
            <person name="Mohd Noor M.I."/>
            <person name="Ong R.C."/>
            <person name="Putra M."/>
            <person name="Sireger I.Z."/>
            <person name="Indrioko S."/>
            <person name="Kosugi Y."/>
            <person name="Izuno A."/>
            <person name="Isagi Y."/>
            <person name="Lee S.L."/>
            <person name="Shimizu K.K."/>
        </authorList>
    </citation>
    <scope>NUCLEOTIDE SEQUENCE [LARGE SCALE GENOMIC DNA]</scope>
    <source>
        <strain evidence="4">214</strain>
    </source>
</reference>
<protein>
    <recommendedName>
        <fullName evidence="6">Pentatricopeptide repeat-containing protein</fullName>
    </recommendedName>
</protein>
<evidence type="ECO:0000256" key="3">
    <source>
        <dbReference type="PROSITE-ProRule" id="PRU00708"/>
    </source>
</evidence>
<proteinExistence type="inferred from homology"/>
<dbReference type="Pfam" id="PF01535">
    <property type="entry name" value="PPR"/>
    <property type="match status" value="1"/>
</dbReference>
<evidence type="ECO:0000256" key="1">
    <source>
        <dbReference type="ARBA" id="ARBA00007626"/>
    </source>
</evidence>
<evidence type="ECO:0000256" key="2">
    <source>
        <dbReference type="ARBA" id="ARBA00022737"/>
    </source>
</evidence>
<feature type="repeat" description="PPR" evidence="3">
    <location>
        <begin position="54"/>
        <end position="83"/>
    </location>
</feature>
<keyword evidence="5" id="KW-1185">Reference proteome</keyword>
<dbReference type="EMBL" id="BPVZ01000136">
    <property type="protein sequence ID" value="GKV39674.1"/>
    <property type="molecule type" value="Genomic_DNA"/>
</dbReference>
<feature type="repeat" description="PPR" evidence="3">
    <location>
        <begin position="19"/>
        <end position="53"/>
    </location>
</feature>
<evidence type="ECO:0000313" key="5">
    <source>
        <dbReference type="Proteomes" id="UP001054252"/>
    </source>
</evidence>
<dbReference type="PANTHER" id="PTHR47941">
    <property type="entry name" value="PENTATRICOPEPTIDE REPEAT-CONTAINING PROTEIN 3, MITOCHONDRIAL"/>
    <property type="match status" value="1"/>
</dbReference>
<dbReference type="NCBIfam" id="TIGR00756">
    <property type="entry name" value="PPR"/>
    <property type="match status" value="2"/>
</dbReference>
<dbReference type="InterPro" id="IPR002885">
    <property type="entry name" value="PPR_rpt"/>
</dbReference>
<accession>A0AAV5LRB3</accession>
<dbReference type="AlphaFoldDB" id="A0AAV5LRB3"/>
<evidence type="ECO:0008006" key="6">
    <source>
        <dbReference type="Google" id="ProtNLM"/>
    </source>
</evidence>
<keyword evidence="2" id="KW-0677">Repeat</keyword>
<sequence>MNDAEQLFDEMHKRSIVASHVSYNTLINGYCKVGEFDQAVKLNERMKMGNVEPNLVTFNTLLSGLRRSRRMVEAKKFFLEMKA</sequence>
<dbReference type="Gene3D" id="1.25.40.10">
    <property type="entry name" value="Tetratricopeptide repeat domain"/>
    <property type="match status" value="1"/>
</dbReference>
<name>A0AAV5LRB3_9ROSI</name>
<comment type="caution">
    <text evidence="4">The sequence shown here is derived from an EMBL/GenBank/DDBJ whole genome shotgun (WGS) entry which is preliminary data.</text>
</comment>
<comment type="similarity">
    <text evidence="1">Belongs to the PPR family. P subfamily.</text>
</comment>
<gene>
    <name evidence="4" type="ORF">SLEP1_g47411</name>
</gene>
<dbReference type="PROSITE" id="PS51375">
    <property type="entry name" value="PPR"/>
    <property type="match status" value="2"/>
</dbReference>
<dbReference type="InterPro" id="IPR011990">
    <property type="entry name" value="TPR-like_helical_dom_sf"/>
</dbReference>
<dbReference type="Pfam" id="PF13041">
    <property type="entry name" value="PPR_2"/>
    <property type="match status" value="1"/>
</dbReference>
<dbReference type="Proteomes" id="UP001054252">
    <property type="component" value="Unassembled WGS sequence"/>
</dbReference>
<organism evidence="4 5">
    <name type="scientific">Rubroshorea leprosula</name>
    <dbReference type="NCBI Taxonomy" id="152421"/>
    <lineage>
        <taxon>Eukaryota</taxon>
        <taxon>Viridiplantae</taxon>
        <taxon>Streptophyta</taxon>
        <taxon>Embryophyta</taxon>
        <taxon>Tracheophyta</taxon>
        <taxon>Spermatophyta</taxon>
        <taxon>Magnoliopsida</taxon>
        <taxon>eudicotyledons</taxon>
        <taxon>Gunneridae</taxon>
        <taxon>Pentapetalae</taxon>
        <taxon>rosids</taxon>
        <taxon>malvids</taxon>
        <taxon>Malvales</taxon>
        <taxon>Dipterocarpaceae</taxon>
        <taxon>Rubroshorea</taxon>
    </lineage>
</organism>